<dbReference type="EMBL" id="JAULSW010000003">
    <property type="protein sequence ID" value="KAK3386952.1"/>
    <property type="molecule type" value="Genomic_DNA"/>
</dbReference>
<keyword evidence="2 5" id="KW-0812">Transmembrane</keyword>
<feature type="transmembrane region" description="Helical" evidence="5">
    <location>
        <begin position="88"/>
        <end position="107"/>
    </location>
</feature>
<evidence type="ECO:0000256" key="2">
    <source>
        <dbReference type="ARBA" id="ARBA00022692"/>
    </source>
</evidence>
<dbReference type="Pfam" id="PF01284">
    <property type="entry name" value="MARVEL"/>
    <property type="match status" value="1"/>
</dbReference>
<dbReference type="GO" id="GO:0016020">
    <property type="term" value="C:membrane"/>
    <property type="evidence" value="ECO:0007669"/>
    <property type="project" value="UniProtKB-SubCell"/>
</dbReference>
<comment type="subcellular location">
    <subcellularLocation>
        <location evidence="1">Membrane</location>
        <topology evidence="1">Multi-pass membrane protein</topology>
    </subcellularLocation>
</comment>
<gene>
    <name evidence="7" type="ORF">B0H63DRAFT_143620</name>
</gene>
<evidence type="ECO:0000256" key="1">
    <source>
        <dbReference type="ARBA" id="ARBA00004141"/>
    </source>
</evidence>
<evidence type="ECO:0000256" key="3">
    <source>
        <dbReference type="ARBA" id="ARBA00022989"/>
    </source>
</evidence>
<dbReference type="PANTHER" id="PTHR37451:SF5">
    <property type="entry name" value="MARVEL DOMAIN-CONTAINING PROTEIN"/>
    <property type="match status" value="1"/>
</dbReference>
<keyword evidence="4 5" id="KW-0472">Membrane</keyword>
<dbReference type="PANTHER" id="PTHR37451">
    <property type="entry name" value="MARVEL DOMAIN"/>
    <property type="match status" value="1"/>
</dbReference>
<feature type="domain" description="MARVEL" evidence="6">
    <location>
        <begin position="13"/>
        <end position="136"/>
    </location>
</feature>
<protein>
    <recommendedName>
        <fullName evidence="6">MARVEL domain-containing protein</fullName>
    </recommendedName>
</protein>
<evidence type="ECO:0000313" key="7">
    <source>
        <dbReference type="EMBL" id="KAK3386952.1"/>
    </source>
</evidence>
<organism evidence="7 8">
    <name type="scientific">Podospora didyma</name>
    <dbReference type="NCBI Taxonomy" id="330526"/>
    <lineage>
        <taxon>Eukaryota</taxon>
        <taxon>Fungi</taxon>
        <taxon>Dikarya</taxon>
        <taxon>Ascomycota</taxon>
        <taxon>Pezizomycotina</taxon>
        <taxon>Sordariomycetes</taxon>
        <taxon>Sordariomycetidae</taxon>
        <taxon>Sordariales</taxon>
        <taxon>Podosporaceae</taxon>
        <taxon>Podospora</taxon>
    </lineage>
</organism>
<name>A0AAE0NSP2_9PEZI</name>
<keyword evidence="8" id="KW-1185">Reference proteome</keyword>
<dbReference type="AlphaFoldDB" id="A0AAE0NSP2"/>
<feature type="transmembrane region" description="Helical" evidence="5">
    <location>
        <begin position="12"/>
        <end position="32"/>
    </location>
</feature>
<dbReference type="InterPro" id="IPR008253">
    <property type="entry name" value="Marvel"/>
</dbReference>
<dbReference type="Proteomes" id="UP001285441">
    <property type="component" value="Unassembled WGS sequence"/>
</dbReference>
<proteinExistence type="predicted"/>
<reference evidence="7" key="2">
    <citation type="submission" date="2023-06" db="EMBL/GenBank/DDBJ databases">
        <authorList>
            <consortium name="Lawrence Berkeley National Laboratory"/>
            <person name="Haridas S."/>
            <person name="Hensen N."/>
            <person name="Bonometti L."/>
            <person name="Westerberg I."/>
            <person name="Brannstrom I.O."/>
            <person name="Guillou S."/>
            <person name="Cros-Aarteil S."/>
            <person name="Calhoun S."/>
            <person name="Kuo A."/>
            <person name="Mondo S."/>
            <person name="Pangilinan J."/>
            <person name="Riley R."/>
            <person name="LaButti K."/>
            <person name="Andreopoulos B."/>
            <person name="Lipzen A."/>
            <person name="Chen C."/>
            <person name="Yanf M."/>
            <person name="Daum C."/>
            <person name="Ng V."/>
            <person name="Clum A."/>
            <person name="Steindorff A."/>
            <person name="Ohm R."/>
            <person name="Martin F."/>
            <person name="Silar P."/>
            <person name="Natvig D."/>
            <person name="Lalanne C."/>
            <person name="Gautier V."/>
            <person name="Ament-velasquez S.L."/>
            <person name="Kruys A."/>
            <person name="Hutchinson M.I."/>
            <person name="Powell A.J."/>
            <person name="Barry K."/>
            <person name="Miller A.N."/>
            <person name="Grigoriev I.V."/>
            <person name="Debuchy R."/>
            <person name="Gladieux P."/>
            <person name="Thoren M.H."/>
            <person name="Johannesson H."/>
        </authorList>
    </citation>
    <scope>NUCLEOTIDE SEQUENCE</scope>
    <source>
        <strain evidence="7">CBS 232.78</strain>
    </source>
</reference>
<feature type="transmembrane region" description="Helical" evidence="5">
    <location>
        <begin position="47"/>
        <end position="67"/>
    </location>
</feature>
<sequence length="164" mass="18137">MALPNFSKFTPYIRIFQVIYSFVILGLSAYVTDWYNSTTLTASPSQINFLLFASLWSLLSVACIEVVPKFFPRASNMYIALGVEVTNVLFWFAGWVGLAVFLGQLLFCRGTVCHAAQADVVFSSLQCVQWGFTAFILGVDVFKLGFRKPAQAGPAGPMMKEPLP</sequence>
<evidence type="ECO:0000256" key="4">
    <source>
        <dbReference type="ARBA" id="ARBA00023136"/>
    </source>
</evidence>
<accession>A0AAE0NSP2</accession>
<comment type="caution">
    <text evidence="7">The sequence shown here is derived from an EMBL/GenBank/DDBJ whole genome shotgun (WGS) entry which is preliminary data.</text>
</comment>
<keyword evidence="3 5" id="KW-1133">Transmembrane helix</keyword>
<reference evidence="7" key="1">
    <citation type="journal article" date="2023" name="Mol. Phylogenet. Evol.">
        <title>Genome-scale phylogeny and comparative genomics of the fungal order Sordariales.</title>
        <authorList>
            <person name="Hensen N."/>
            <person name="Bonometti L."/>
            <person name="Westerberg I."/>
            <person name="Brannstrom I.O."/>
            <person name="Guillou S."/>
            <person name="Cros-Aarteil S."/>
            <person name="Calhoun S."/>
            <person name="Haridas S."/>
            <person name="Kuo A."/>
            <person name="Mondo S."/>
            <person name="Pangilinan J."/>
            <person name="Riley R."/>
            <person name="LaButti K."/>
            <person name="Andreopoulos B."/>
            <person name="Lipzen A."/>
            <person name="Chen C."/>
            <person name="Yan M."/>
            <person name="Daum C."/>
            <person name="Ng V."/>
            <person name="Clum A."/>
            <person name="Steindorff A."/>
            <person name="Ohm R.A."/>
            <person name="Martin F."/>
            <person name="Silar P."/>
            <person name="Natvig D.O."/>
            <person name="Lalanne C."/>
            <person name="Gautier V."/>
            <person name="Ament-Velasquez S.L."/>
            <person name="Kruys A."/>
            <person name="Hutchinson M.I."/>
            <person name="Powell A.J."/>
            <person name="Barry K."/>
            <person name="Miller A.N."/>
            <person name="Grigoriev I.V."/>
            <person name="Debuchy R."/>
            <person name="Gladieux P."/>
            <person name="Hiltunen Thoren M."/>
            <person name="Johannesson H."/>
        </authorList>
    </citation>
    <scope>NUCLEOTIDE SEQUENCE</scope>
    <source>
        <strain evidence="7">CBS 232.78</strain>
    </source>
</reference>
<evidence type="ECO:0000256" key="5">
    <source>
        <dbReference type="SAM" id="Phobius"/>
    </source>
</evidence>
<evidence type="ECO:0000259" key="6">
    <source>
        <dbReference type="Pfam" id="PF01284"/>
    </source>
</evidence>
<evidence type="ECO:0000313" key="8">
    <source>
        <dbReference type="Proteomes" id="UP001285441"/>
    </source>
</evidence>